<evidence type="ECO:0000313" key="2">
    <source>
        <dbReference type="Proteomes" id="UP000250321"/>
    </source>
</evidence>
<proteinExistence type="predicted"/>
<reference evidence="1 2" key="1">
    <citation type="submission" date="2018-02" db="EMBL/GenBank/DDBJ databases">
        <title>Draft genome of wild Prunus yedoensis var. nudiflora.</title>
        <authorList>
            <person name="Baek S."/>
            <person name="Kim J.-H."/>
            <person name="Choi K."/>
            <person name="Kim G.-B."/>
            <person name="Cho A."/>
            <person name="Jang H."/>
            <person name="Shin C.-H."/>
            <person name="Yu H.-J."/>
            <person name="Mun J.-H."/>
        </authorList>
    </citation>
    <scope>NUCLEOTIDE SEQUENCE [LARGE SCALE GENOMIC DNA]</scope>
    <source>
        <strain evidence="2">cv. Jeju island</strain>
        <tissue evidence="1">Leaf</tissue>
    </source>
</reference>
<dbReference type="EMBL" id="PJQY01000131">
    <property type="protein sequence ID" value="PQQ17910.1"/>
    <property type="molecule type" value="Genomic_DNA"/>
</dbReference>
<accession>A0A314ZH38</accession>
<sequence>MDSTSFCHQRLPSSDWYLGFFSSSSPSSAAGEELNEAAFFWTTDFTEPSDGITPGSV</sequence>
<comment type="caution">
    <text evidence="1">The sequence shown here is derived from an EMBL/GenBank/DDBJ whole genome shotgun (WGS) entry which is preliminary data.</text>
</comment>
<keyword evidence="2" id="KW-1185">Reference proteome</keyword>
<name>A0A314ZH38_PRUYE</name>
<gene>
    <name evidence="1" type="ORF">Pyn_33998</name>
</gene>
<dbReference type="AlphaFoldDB" id="A0A314ZH38"/>
<dbReference type="Proteomes" id="UP000250321">
    <property type="component" value="Unassembled WGS sequence"/>
</dbReference>
<evidence type="ECO:0000313" key="1">
    <source>
        <dbReference type="EMBL" id="PQQ17910.1"/>
    </source>
</evidence>
<organism evidence="1 2">
    <name type="scientific">Prunus yedoensis var. nudiflora</name>
    <dbReference type="NCBI Taxonomy" id="2094558"/>
    <lineage>
        <taxon>Eukaryota</taxon>
        <taxon>Viridiplantae</taxon>
        <taxon>Streptophyta</taxon>
        <taxon>Embryophyta</taxon>
        <taxon>Tracheophyta</taxon>
        <taxon>Spermatophyta</taxon>
        <taxon>Magnoliopsida</taxon>
        <taxon>eudicotyledons</taxon>
        <taxon>Gunneridae</taxon>
        <taxon>Pentapetalae</taxon>
        <taxon>rosids</taxon>
        <taxon>fabids</taxon>
        <taxon>Rosales</taxon>
        <taxon>Rosaceae</taxon>
        <taxon>Amygdaloideae</taxon>
        <taxon>Amygdaleae</taxon>
        <taxon>Prunus</taxon>
    </lineage>
</organism>
<protein>
    <submittedName>
        <fullName evidence="1">Uncharacterized protein</fullName>
    </submittedName>
</protein>